<keyword evidence="4" id="KW-1185">Reference proteome</keyword>
<reference evidence="3" key="1">
    <citation type="submission" date="2020-11" db="EMBL/GenBank/DDBJ databases">
        <authorList>
            <person name="Tran Van P."/>
        </authorList>
    </citation>
    <scope>NUCLEOTIDE SEQUENCE</scope>
</reference>
<feature type="compositionally biased region" description="Low complexity" evidence="1">
    <location>
        <begin position="184"/>
        <end position="195"/>
    </location>
</feature>
<accession>A0A7R9Q4Y7</accession>
<proteinExistence type="predicted"/>
<keyword evidence="2" id="KW-1133">Transmembrane helix</keyword>
<organism evidence="3">
    <name type="scientific">Medioppia subpectinata</name>
    <dbReference type="NCBI Taxonomy" id="1979941"/>
    <lineage>
        <taxon>Eukaryota</taxon>
        <taxon>Metazoa</taxon>
        <taxon>Ecdysozoa</taxon>
        <taxon>Arthropoda</taxon>
        <taxon>Chelicerata</taxon>
        <taxon>Arachnida</taxon>
        <taxon>Acari</taxon>
        <taxon>Acariformes</taxon>
        <taxon>Sarcoptiformes</taxon>
        <taxon>Oribatida</taxon>
        <taxon>Brachypylina</taxon>
        <taxon>Oppioidea</taxon>
        <taxon>Oppiidae</taxon>
        <taxon>Medioppia</taxon>
    </lineage>
</organism>
<feature type="compositionally biased region" description="Polar residues" evidence="1">
    <location>
        <begin position="112"/>
        <end position="123"/>
    </location>
</feature>
<keyword evidence="2" id="KW-0812">Transmembrane</keyword>
<dbReference type="AlphaFoldDB" id="A0A7R9Q4Y7"/>
<dbReference type="EMBL" id="CAJPIZ010010817">
    <property type="protein sequence ID" value="CAG2112750.1"/>
    <property type="molecule type" value="Genomic_DNA"/>
</dbReference>
<feature type="transmembrane region" description="Helical" evidence="2">
    <location>
        <begin position="22"/>
        <end position="45"/>
    </location>
</feature>
<dbReference type="Proteomes" id="UP000759131">
    <property type="component" value="Unassembled WGS sequence"/>
</dbReference>
<sequence>MISKSENEANFMGLSIGKLTNGVNLLVILVSIGFIAFTLMVVLLIKYRSQRLKKKNSICEETVESGILSPDTKRVKITKCDIKSNTDNSDSSDDQVLYEKDERYRTDRVQPKRQSLRPTQQSVTSSMESEMETIPSLVVSVVTDGTRASVALIKAKNLRRSGHSSTDRLIPEGVFARIYPTYRTTSTDSSQTESEQSQHRPRGSGGAVGGHEEYFESPYIKSKKSKLIKFSEKERFDVLGDNFPIRLSVYEYDKQRVRYNIGNCFLNIDVRDNYHTKQIIELSLYKTLYKAKSAAQTRR</sequence>
<evidence type="ECO:0000256" key="2">
    <source>
        <dbReference type="SAM" id="Phobius"/>
    </source>
</evidence>
<evidence type="ECO:0000256" key="1">
    <source>
        <dbReference type="SAM" id="MobiDB-lite"/>
    </source>
</evidence>
<protein>
    <submittedName>
        <fullName evidence="3">Uncharacterized protein</fullName>
    </submittedName>
</protein>
<evidence type="ECO:0000313" key="4">
    <source>
        <dbReference type="Proteomes" id="UP000759131"/>
    </source>
</evidence>
<dbReference type="OrthoDB" id="6512104at2759"/>
<dbReference type="EMBL" id="OC865392">
    <property type="protein sequence ID" value="CAD7632320.1"/>
    <property type="molecule type" value="Genomic_DNA"/>
</dbReference>
<evidence type="ECO:0000313" key="3">
    <source>
        <dbReference type="EMBL" id="CAD7632320.1"/>
    </source>
</evidence>
<feature type="region of interest" description="Disordered" evidence="1">
    <location>
        <begin position="83"/>
        <end position="129"/>
    </location>
</feature>
<feature type="region of interest" description="Disordered" evidence="1">
    <location>
        <begin position="182"/>
        <end position="211"/>
    </location>
</feature>
<gene>
    <name evidence="3" type="ORF">OSB1V03_LOCUS12725</name>
</gene>
<feature type="compositionally biased region" description="Basic and acidic residues" evidence="1">
    <location>
        <begin position="97"/>
        <end position="110"/>
    </location>
</feature>
<keyword evidence="2" id="KW-0472">Membrane</keyword>
<name>A0A7R9Q4Y7_9ACAR</name>